<protein>
    <recommendedName>
        <fullName evidence="4">Tetratricopeptide repeat protein</fullName>
    </recommendedName>
</protein>
<dbReference type="RefSeq" id="WP_200241349.1">
    <property type="nucleotide sequence ID" value="NZ_NRRV01000073.1"/>
</dbReference>
<evidence type="ECO:0000256" key="1">
    <source>
        <dbReference type="SAM" id="MobiDB-lite"/>
    </source>
</evidence>
<dbReference type="Proteomes" id="UP000748752">
    <property type="component" value="Unassembled WGS sequence"/>
</dbReference>
<evidence type="ECO:0000313" key="3">
    <source>
        <dbReference type="Proteomes" id="UP000748752"/>
    </source>
</evidence>
<feature type="region of interest" description="Disordered" evidence="1">
    <location>
        <begin position="1"/>
        <end position="24"/>
    </location>
</feature>
<organism evidence="2 3">
    <name type="scientific">Thiohalocapsa halophila</name>
    <dbReference type="NCBI Taxonomy" id="69359"/>
    <lineage>
        <taxon>Bacteria</taxon>
        <taxon>Pseudomonadati</taxon>
        <taxon>Pseudomonadota</taxon>
        <taxon>Gammaproteobacteria</taxon>
        <taxon>Chromatiales</taxon>
        <taxon>Chromatiaceae</taxon>
        <taxon>Thiohalocapsa</taxon>
    </lineage>
</organism>
<comment type="caution">
    <text evidence="2">The sequence shown here is derived from an EMBL/GenBank/DDBJ whole genome shotgun (WGS) entry which is preliminary data.</text>
</comment>
<gene>
    <name evidence="2" type="ORF">CKO31_21260</name>
</gene>
<reference evidence="2 3" key="1">
    <citation type="journal article" date="2020" name="Microorganisms">
        <title>Osmotic Adaptation and Compatible Solute Biosynthesis of Phototrophic Bacteria as Revealed from Genome Analyses.</title>
        <authorList>
            <person name="Imhoff J.F."/>
            <person name="Rahn T."/>
            <person name="Kunzel S."/>
            <person name="Keller A."/>
            <person name="Neulinger S.C."/>
        </authorList>
    </citation>
    <scope>NUCLEOTIDE SEQUENCE [LARGE SCALE GENOMIC DNA]</scope>
    <source>
        <strain evidence="2 3">DSM 6210</strain>
    </source>
</reference>
<sequence>MASDPDHPDPDAPAPAPAPRQLDLFSDSPSVMLEETLREEVLARRFAAAREAVDKLQRHDPEHARIGDWRCLIDRLDRASQAVGAEPCGTDAAVLLRDIDAMNPTAASLLGPRAQDCLALLWDALAHAADGLAFDPAEPRLHASFALAQLGRWQQARAAIEAEPGWRDEPGLLAPYARACERSGDTGAARGALLAACWSHPRAAERILSAGDCPDGRLAAHWSVFCDLDLDAEADAASALATEDFPAWCLLVDPALAADAPADIDAADADRAAAYRAAQALASAPDDLDQRRALGAAQPALLRIFLQRRRGAG</sequence>
<keyword evidence="3" id="KW-1185">Reference proteome</keyword>
<evidence type="ECO:0000313" key="2">
    <source>
        <dbReference type="EMBL" id="MBK1633235.1"/>
    </source>
</evidence>
<feature type="compositionally biased region" description="Basic and acidic residues" evidence="1">
    <location>
        <begin position="1"/>
        <end position="10"/>
    </location>
</feature>
<accession>A0ABS1CMW5</accession>
<dbReference type="EMBL" id="NRRV01000073">
    <property type="protein sequence ID" value="MBK1633235.1"/>
    <property type="molecule type" value="Genomic_DNA"/>
</dbReference>
<name>A0ABS1CMW5_9GAMM</name>
<evidence type="ECO:0008006" key="4">
    <source>
        <dbReference type="Google" id="ProtNLM"/>
    </source>
</evidence>
<proteinExistence type="predicted"/>